<dbReference type="PATRIC" id="fig|1235802.3.peg.5067"/>
<dbReference type="EMBL" id="AQFT01000139">
    <property type="protein sequence ID" value="EMZ20828.1"/>
    <property type="molecule type" value="Genomic_DNA"/>
</dbReference>
<reference evidence="1 2" key="1">
    <citation type="journal article" date="2014" name="Genome Announc.">
        <title>Draft genome sequences of the altered schaedler flora, a defined bacterial community from gnotobiotic mice.</title>
        <authorList>
            <person name="Wannemuehler M.J."/>
            <person name="Overstreet A.M."/>
            <person name="Ward D.V."/>
            <person name="Phillips G.J."/>
        </authorList>
    </citation>
    <scope>NUCLEOTIDE SEQUENCE [LARGE SCALE GENOMIC DNA]</scope>
    <source>
        <strain evidence="1 2">ASF492</strain>
    </source>
</reference>
<sequence length="71" mass="7814">MNKGISKEMEIREVMKWQLLIAGAVDAAIKGDRKLYPAHGADPPAGRKEGLQLRTEKPGVRYAPLAPWKCG</sequence>
<name>N2A2X9_9FIRM</name>
<evidence type="ECO:0000313" key="1">
    <source>
        <dbReference type="EMBL" id="EMZ20828.1"/>
    </source>
</evidence>
<accession>N2A2X9</accession>
<dbReference type="AlphaFoldDB" id="N2A2X9"/>
<dbReference type="HOGENOM" id="CLU_2734009_0_0_9"/>
<proteinExistence type="predicted"/>
<dbReference type="eggNOG" id="ENOG502ZIUE">
    <property type="taxonomic scope" value="Bacteria"/>
</dbReference>
<evidence type="ECO:0000313" key="2">
    <source>
        <dbReference type="Proteomes" id="UP000012589"/>
    </source>
</evidence>
<keyword evidence="2" id="KW-1185">Reference proteome</keyword>
<comment type="caution">
    <text evidence="1">The sequence shown here is derived from an EMBL/GenBank/DDBJ whole genome shotgun (WGS) entry which is preliminary data.</text>
</comment>
<dbReference type="Proteomes" id="UP000012589">
    <property type="component" value="Unassembled WGS sequence"/>
</dbReference>
<gene>
    <name evidence="1" type="ORF">C823_04814</name>
</gene>
<organism evidence="1 2">
    <name type="scientific">Eubacterium plexicaudatum ASF492</name>
    <dbReference type="NCBI Taxonomy" id="1235802"/>
    <lineage>
        <taxon>Bacteria</taxon>
        <taxon>Bacillati</taxon>
        <taxon>Bacillota</taxon>
        <taxon>Clostridia</taxon>
        <taxon>Eubacteriales</taxon>
        <taxon>Eubacteriaceae</taxon>
        <taxon>Eubacterium</taxon>
    </lineage>
</organism>
<dbReference type="OrthoDB" id="9871066at2"/>
<protein>
    <submittedName>
        <fullName evidence="1">Uncharacterized protein</fullName>
    </submittedName>
</protein>